<reference evidence="5 6" key="1">
    <citation type="submission" date="2024-03" db="EMBL/GenBank/DDBJ databases">
        <title>Adaptation during the transition from Ophiocordyceps entomopathogen to insect associate is accompanied by gene loss and intensified selection.</title>
        <authorList>
            <person name="Ward C.M."/>
            <person name="Onetto C.A."/>
            <person name="Borneman A.R."/>
        </authorList>
    </citation>
    <scope>NUCLEOTIDE SEQUENCE [LARGE SCALE GENOMIC DNA]</scope>
    <source>
        <strain evidence="5">AWRI1</strain>
        <tissue evidence="5">Single Adult Female</tissue>
    </source>
</reference>
<accession>A0AAN9XYP6</accession>
<dbReference type="PANTHER" id="PTHR13463:SF3">
    <property type="entry name" value="PROTEIN C10"/>
    <property type="match status" value="1"/>
</dbReference>
<dbReference type="GO" id="GO:0009791">
    <property type="term" value="P:post-embryonic development"/>
    <property type="evidence" value="ECO:0007669"/>
    <property type="project" value="TreeGrafter"/>
</dbReference>
<proteinExistence type="inferred from homology"/>
<keyword evidence="6" id="KW-1185">Reference proteome</keyword>
<evidence type="ECO:0000256" key="4">
    <source>
        <dbReference type="ARBA" id="ARBA00022490"/>
    </source>
</evidence>
<comment type="subcellular location">
    <subcellularLocation>
        <location evidence="1">Cytoplasm</location>
    </subcellularLocation>
</comment>
<evidence type="ECO:0000256" key="2">
    <source>
        <dbReference type="ARBA" id="ARBA00007083"/>
    </source>
</evidence>
<evidence type="ECO:0000313" key="6">
    <source>
        <dbReference type="Proteomes" id="UP001367676"/>
    </source>
</evidence>
<sequence>MESNHLQTPEYQVSVILLQILEKLKEEPAASKLKSAKVLAGNDSMRIMQYVLPIVMQVQMEVLKINGYEDTRESLMKFTQLVKDLEERDTAIKNLHDVLKSHYLPHVTVYHDKGSSLTLYD</sequence>
<evidence type="ECO:0000256" key="1">
    <source>
        <dbReference type="ARBA" id="ARBA00004496"/>
    </source>
</evidence>
<gene>
    <name evidence="5" type="ORF">V9T40_010654</name>
</gene>
<evidence type="ECO:0000256" key="3">
    <source>
        <dbReference type="ARBA" id="ARBA00020502"/>
    </source>
</evidence>
<dbReference type="Proteomes" id="UP001367676">
    <property type="component" value="Unassembled WGS sequence"/>
</dbReference>
<dbReference type="InterPro" id="IPR026317">
    <property type="entry name" value="P_C10"/>
</dbReference>
<protein>
    <recommendedName>
        <fullName evidence="3">Protein C10</fullName>
    </recommendedName>
</protein>
<keyword evidence="4" id="KW-0963">Cytoplasm</keyword>
<dbReference type="PANTHER" id="PTHR13463">
    <property type="entry name" value="PROTEIN C10"/>
    <property type="match status" value="1"/>
</dbReference>
<comment type="caution">
    <text evidence="5">The sequence shown here is derived from an EMBL/GenBank/DDBJ whole genome shotgun (WGS) entry which is preliminary data.</text>
</comment>
<evidence type="ECO:0000313" key="5">
    <source>
        <dbReference type="EMBL" id="KAK7573463.1"/>
    </source>
</evidence>
<name>A0AAN9XYP6_9HEMI</name>
<organism evidence="5 6">
    <name type="scientific">Parthenolecanium corni</name>
    <dbReference type="NCBI Taxonomy" id="536013"/>
    <lineage>
        <taxon>Eukaryota</taxon>
        <taxon>Metazoa</taxon>
        <taxon>Ecdysozoa</taxon>
        <taxon>Arthropoda</taxon>
        <taxon>Hexapoda</taxon>
        <taxon>Insecta</taxon>
        <taxon>Pterygota</taxon>
        <taxon>Neoptera</taxon>
        <taxon>Paraneoptera</taxon>
        <taxon>Hemiptera</taxon>
        <taxon>Sternorrhyncha</taxon>
        <taxon>Coccoidea</taxon>
        <taxon>Coccidae</taxon>
        <taxon>Parthenolecanium</taxon>
    </lineage>
</organism>
<dbReference type="AlphaFoldDB" id="A0AAN9XYP6"/>
<dbReference type="EMBL" id="JBBCAQ010000037">
    <property type="protein sequence ID" value="KAK7573463.1"/>
    <property type="molecule type" value="Genomic_DNA"/>
</dbReference>
<dbReference type="GO" id="GO:0005737">
    <property type="term" value="C:cytoplasm"/>
    <property type="evidence" value="ECO:0007669"/>
    <property type="project" value="UniProtKB-SubCell"/>
</dbReference>
<comment type="similarity">
    <text evidence="2">Belongs to the UPF0456 family.</text>
</comment>
<dbReference type="Pfam" id="PF14974">
    <property type="entry name" value="P_C10"/>
    <property type="match status" value="1"/>
</dbReference>